<keyword evidence="2 5" id="KW-0500">Molybdenum</keyword>
<keyword evidence="9" id="KW-1185">Reference proteome</keyword>
<evidence type="ECO:0000259" key="6">
    <source>
        <dbReference type="PROSITE" id="PS50893"/>
    </source>
</evidence>
<dbReference type="Pfam" id="PF00005">
    <property type="entry name" value="ABC_tran"/>
    <property type="match status" value="1"/>
</dbReference>
<dbReference type="PANTHER" id="PTHR42781">
    <property type="entry name" value="SPERMIDINE/PUTRESCINE IMPORT ATP-BINDING PROTEIN POTA"/>
    <property type="match status" value="1"/>
</dbReference>
<dbReference type="PROSITE" id="PS51866">
    <property type="entry name" value="MOP"/>
    <property type="match status" value="1"/>
</dbReference>
<dbReference type="SUPFAM" id="SSF50331">
    <property type="entry name" value="MOP-like"/>
    <property type="match status" value="1"/>
</dbReference>
<feature type="domain" description="Mop" evidence="7">
    <location>
        <begin position="294"/>
        <end position="353"/>
    </location>
</feature>
<evidence type="ECO:0000313" key="8">
    <source>
        <dbReference type="EMBL" id="MBB6544485.1"/>
    </source>
</evidence>
<dbReference type="InterPro" id="IPR027417">
    <property type="entry name" value="P-loop_NTPase"/>
</dbReference>
<dbReference type="Pfam" id="PF03459">
    <property type="entry name" value="TOBE"/>
    <property type="match status" value="1"/>
</dbReference>
<dbReference type="PROSITE" id="PS50893">
    <property type="entry name" value="ABC_TRANSPORTER_2"/>
    <property type="match status" value="1"/>
</dbReference>
<dbReference type="InterPro" id="IPR050093">
    <property type="entry name" value="ABC_SmlMolc_Importer"/>
</dbReference>
<dbReference type="InterPro" id="IPR017871">
    <property type="entry name" value="ABC_transporter-like_CS"/>
</dbReference>
<organism evidence="8 9">
    <name type="scientific">Thalassotalea piscium</name>
    <dbReference type="NCBI Taxonomy" id="1230533"/>
    <lineage>
        <taxon>Bacteria</taxon>
        <taxon>Pseudomonadati</taxon>
        <taxon>Pseudomonadota</taxon>
        <taxon>Gammaproteobacteria</taxon>
        <taxon>Alteromonadales</taxon>
        <taxon>Colwelliaceae</taxon>
        <taxon>Thalassotalea</taxon>
    </lineage>
</organism>
<dbReference type="GO" id="GO:0016887">
    <property type="term" value="F:ATP hydrolysis activity"/>
    <property type="evidence" value="ECO:0007669"/>
    <property type="project" value="InterPro"/>
</dbReference>
<dbReference type="InterPro" id="IPR005116">
    <property type="entry name" value="Transp-assoc_OB_typ1"/>
</dbReference>
<dbReference type="AlphaFoldDB" id="A0A7X0TUV6"/>
<protein>
    <submittedName>
        <fullName evidence="8">Molybdate transport system ATP-binding protein</fullName>
    </submittedName>
</protein>
<sequence>MSLSIKLCHPLDNNTASAFVLELDLMLSIKEHVVGVFGDSGAGKSTLLKHIAGIVQTRGKQIVYYQDDITALLPEHSPCCYQNQHGYLFSHLTVKQNLALVLRHGNYSDTVPFTFDEVIKWCNLLPLLEQNISTLSGGEIQRIAFARSLLSGKSLILLDEPFSALDWQTREQMLRLLPWLKANYGIEFIIVSHSLRELSLVASYIVILKQGKVIKHGVSNEIITRYSQGHGQQAVTALRGKVIEHIEKYQLAKVLLDGENEQAVTVHANDMYQGNVLLSLNANKVSLSKTKPSLTSIVNLLKVTVRKIERQPSAALITLALNEQLILAEISLMSLDKLTLAIDEQVYAQFKVL</sequence>
<dbReference type="InterPro" id="IPR003439">
    <property type="entry name" value="ABC_transporter-like_ATP-bd"/>
</dbReference>
<dbReference type="SUPFAM" id="SSF52540">
    <property type="entry name" value="P-loop containing nucleoside triphosphate hydrolases"/>
    <property type="match status" value="1"/>
</dbReference>
<dbReference type="InterPro" id="IPR008995">
    <property type="entry name" value="Mo/tungstate-bd_C_term_dom"/>
</dbReference>
<gene>
    <name evidence="8" type="ORF">HNQ55_003018</name>
</gene>
<dbReference type="Gene3D" id="2.40.50.100">
    <property type="match status" value="1"/>
</dbReference>
<comment type="caution">
    <text evidence="8">The sequence shown here is derived from an EMBL/GenBank/DDBJ whole genome shotgun (WGS) entry which is preliminary data.</text>
</comment>
<evidence type="ECO:0000256" key="2">
    <source>
        <dbReference type="ARBA" id="ARBA00022505"/>
    </source>
</evidence>
<accession>A0A7X0TUV6</accession>
<evidence type="ECO:0000256" key="3">
    <source>
        <dbReference type="ARBA" id="ARBA00022741"/>
    </source>
</evidence>
<dbReference type="InterPro" id="IPR003593">
    <property type="entry name" value="AAA+_ATPase"/>
</dbReference>
<dbReference type="InterPro" id="IPR004606">
    <property type="entry name" value="Mop_domain"/>
</dbReference>
<dbReference type="EMBL" id="JACHHU010000030">
    <property type="protein sequence ID" value="MBB6544485.1"/>
    <property type="molecule type" value="Genomic_DNA"/>
</dbReference>
<dbReference type="SMART" id="SM00382">
    <property type="entry name" value="AAA"/>
    <property type="match status" value="1"/>
</dbReference>
<dbReference type="Gene3D" id="3.40.50.300">
    <property type="entry name" value="P-loop containing nucleotide triphosphate hydrolases"/>
    <property type="match status" value="1"/>
</dbReference>
<evidence type="ECO:0000259" key="7">
    <source>
        <dbReference type="PROSITE" id="PS51866"/>
    </source>
</evidence>
<evidence type="ECO:0000256" key="4">
    <source>
        <dbReference type="ARBA" id="ARBA00022840"/>
    </source>
</evidence>
<evidence type="ECO:0000313" key="9">
    <source>
        <dbReference type="Proteomes" id="UP000537141"/>
    </source>
</evidence>
<keyword evidence="4 8" id="KW-0067">ATP-binding</keyword>
<keyword evidence="1" id="KW-0813">Transport</keyword>
<dbReference type="PANTHER" id="PTHR42781:SF4">
    <property type="entry name" value="SPERMIDINE_PUTRESCINE IMPORT ATP-BINDING PROTEIN POTA"/>
    <property type="match status" value="1"/>
</dbReference>
<dbReference type="RefSeq" id="WP_184425650.1">
    <property type="nucleotide sequence ID" value="NZ_AP027362.1"/>
</dbReference>
<reference evidence="8 9" key="1">
    <citation type="submission" date="2020-08" db="EMBL/GenBank/DDBJ databases">
        <title>Genomic Encyclopedia of Type Strains, Phase IV (KMG-IV): sequencing the most valuable type-strain genomes for metagenomic binning, comparative biology and taxonomic classification.</title>
        <authorList>
            <person name="Goeker M."/>
        </authorList>
    </citation>
    <scope>NUCLEOTIDE SEQUENCE [LARGE SCALE GENOMIC DNA]</scope>
    <source>
        <strain evidence="8 9">DSM 26287</strain>
    </source>
</reference>
<dbReference type="GO" id="GO:0005524">
    <property type="term" value="F:ATP binding"/>
    <property type="evidence" value="ECO:0007669"/>
    <property type="project" value="UniProtKB-KW"/>
</dbReference>
<name>A0A7X0TUV6_9GAMM</name>
<dbReference type="PROSITE" id="PS00211">
    <property type="entry name" value="ABC_TRANSPORTER_1"/>
    <property type="match status" value="1"/>
</dbReference>
<dbReference type="GO" id="GO:0015689">
    <property type="term" value="P:molybdate ion transport"/>
    <property type="evidence" value="ECO:0007669"/>
    <property type="project" value="InterPro"/>
</dbReference>
<evidence type="ECO:0000256" key="1">
    <source>
        <dbReference type="ARBA" id="ARBA00022448"/>
    </source>
</evidence>
<keyword evidence="3" id="KW-0547">Nucleotide-binding</keyword>
<proteinExistence type="predicted"/>
<feature type="domain" description="ABC transporter" evidence="6">
    <location>
        <begin position="5"/>
        <end position="235"/>
    </location>
</feature>
<evidence type="ECO:0000256" key="5">
    <source>
        <dbReference type="PROSITE-ProRule" id="PRU01213"/>
    </source>
</evidence>
<dbReference type="Proteomes" id="UP000537141">
    <property type="component" value="Unassembled WGS sequence"/>
</dbReference>